<dbReference type="GO" id="GO:0016301">
    <property type="term" value="F:kinase activity"/>
    <property type="evidence" value="ECO:0007669"/>
    <property type="project" value="UniProtKB-KW"/>
</dbReference>
<proteinExistence type="inferred from homology"/>
<dbReference type="Proteomes" id="UP000188728">
    <property type="component" value="Unassembled WGS sequence"/>
</dbReference>
<evidence type="ECO:0000256" key="9">
    <source>
        <dbReference type="ARBA" id="ARBA00022777"/>
    </source>
</evidence>
<evidence type="ECO:0000256" key="1">
    <source>
        <dbReference type="ARBA" id="ARBA00004515"/>
    </source>
</evidence>
<comment type="similarity">
    <text evidence="3 15">Belongs to the protein kinase superfamily. KdkA/RfaP family.</text>
</comment>
<evidence type="ECO:0000256" key="3">
    <source>
        <dbReference type="ARBA" id="ARBA00010327"/>
    </source>
</evidence>
<dbReference type="GO" id="GO:0005886">
    <property type="term" value="C:plasma membrane"/>
    <property type="evidence" value="ECO:0007669"/>
    <property type="project" value="UniProtKB-SubCell"/>
</dbReference>
<dbReference type="Pfam" id="PF06293">
    <property type="entry name" value="Kdo"/>
    <property type="match status" value="1"/>
</dbReference>
<evidence type="ECO:0000256" key="14">
    <source>
        <dbReference type="ARBA" id="ARBA00034417"/>
    </source>
</evidence>
<dbReference type="Gene3D" id="1.10.510.10">
    <property type="entry name" value="Transferase(Phosphotransferase) domain 1"/>
    <property type="match status" value="1"/>
</dbReference>
<name>A0A1V3IY17_9PAST</name>
<keyword evidence="9 15" id="KW-0418">Kinase</keyword>
<evidence type="ECO:0000256" key="4">
    <source>
        <dbReference type="ARBA" id="ARBA00011988"/>
    </source>
</evidence>
<comment type="function">
    <text evidence="15">Catalyzes the ATP-dependent phosphorylation of the 3-deoxy-D-manno-octulosonic acid (Kdo) residue in Kdo-lipid IV(A) at the 4-OH position.</text>
</comment>
<dbReference type="GO" id="GO:0009244">
    <property type="term" value="P:lipopolysaccharide core region biosynthetic process"/>
    <property type="evidence" value="ECO:0007669"/>
    <property type="project" value="UniProtKB-UniRule"/>
</dbReference>
<dbReference type="GO" id="GO:0016773">
    <property type="term" value="F:phosphotransferase activity, alcohol group as acceptor"/>
    <property type="evidence" value="ECO:0007669"/>
    <property type="project" value="UniProtKB-UniRule"/>
</dbReference>
<keyword evidence="11 15" id="KW-0448">Lipopolysaccharide biosynthesis</keyword>
<dbReference type="NCBIfam" id="NF002475">
    <property type="entry name" value="PRK01723.1"/>
    <property type="match status" value="1"/>
</dbReference>
<dbReference type="AlphaFoldDB" id="A0A1V3IY17"/>
<keyword evidence="7 15" id="KW-0808">Transferase</keyword>
<comment type="catalytic activity">
    <reaction evidence="14 15">
        <text>an alpha-Kdo-(2-&gt;6)-lipid IVA + ATP = a 4-O-phospho-alpha-Kdo-(2-&gt;6)-lipid IVA + ADP + H(+)</text>
        <dbReference type="Rhea" id="RHEA:74271"/>
        <dbReference type="ChEBI" id="CHEBI:15378"/>
        <dbReference type="ChEBI" id="CHEBI:30616"/>
        <dbReference type="ChEBI" id="CHEBI:176428"/>
        <dbReference type="ChEBI" id="CHEBI:193140"/>
        <dbReference type="ChEBI" id="CHEBI:456216"/>
        <dbReference type="EC" id="2.7.1.166"/>
    </reaction>
</comment>
<evidence type="ECO:0000256" key="2">
    <source>
        <dbReference type="ARBA" id="ARBA00004713"/>
    </source>
</evidence>
<comment type="caution">
    <text evidence="16">The sequence shown here is derived from an EMBL/GenBank/DDBJ whole genome shotgun (WGS) entry which is preliminary data.</text>
</comment>
<feature type="active site" evidence="15">
    <location>
        <position position="171"/>
    </location>
</feature>
<keyword evidence="12 15" id="KW-0472">Membrane</keyword>
<protein>
    <recommendedName>
        <fullName evidence="13 15">3-deoxy-D-manno-octulosonic acid kinase</fullName>
        <shortName evidence="15">Kdo kinase</shortName>
        <ecNumber evidence="4 15">2.7.1.166</ecNumber>
    </recommendedName>
</protein>
<evidence type="ECO:0000313" key="17">
    <source>
        <dbReference type="Proteomes" id="UP000188728"/>
    </source>
</evidence>
<evidence type="ECO:0000256" key="12">
    <source>
        <dbReference type="ARBA" id="ARBA00023136"/>
    </source>
</evidence>
<dbReference type="RefSeq" id="WP_077473530.1">
    <property type="nucleotide sequence ID" value="NZ_MLHK01000005.1"/>
</dbReference>
<evidence type="ECO:0000256" key="11">
    <source>
        <dbReference type="ARBA" id="ARBA00022985"/>
    </source>
</evidence>
<evidence type="ECO:0000256" key="15">
    <source>
        <dbReference type="HAMAP-Rule" id="MF_00521"/>
    </source>
</evidence>
<keyword evidence="10 15" id="KW-0067">ATP-binding</keyword>
<dbReference type="InterPro" id="IPR022826">
    <property type="entry name" value="KDO_kinase"/>
</dbReference>
<accession>A0A1V3IY17</accession>
<dbReference type="InterPro" id="IPR011009">
    <property type="entry name" value="Kinase-like_dom_sf"/>
</dbReference>
<organism evidence="16 17">
    <name type="scientific">Rodentibacter trehalosifermentans</name>
    <dbReference type="NCBI Taxonomy" id="1908263"/>
    <lineage>
        <taxon>Bacteria</taxon>
        <taxon>Pseudomonadati</taxon>
        <taxon>Pseudomonadota</taxon>
        <taxon>Gammaproteobacteria</taxon>
        <taxon>Pasteurellales</taxon>
        <taxon>Pasteurellaceae</taxon>
        <taxon>Rodentibacter</taxon>
    </lineage>
</organism>
<keyword evidence="6 15" id="KW-0997">Cell inner membrane</keyword>
<comment type="pathway">
    <text evidence="2 15">Bacterial outer membrane biogenesis; LPS core biosynthesis.</text>
</comment>
<evidence type="ECO:0000313" key="16">
    <source>
        <dbReference type="EMBL" id="OOF47067.1"/>
    </source>
</evidence>
<dbReference type="EMBL" id="MLHK01000005">
    <property type="protein sequence ID" value="OOF47067.1"/>
    <property type="molecule type" value="Genomic_DNA"/>
</dbReference>
<evidence type="ECO:0000256" key="6">
    <source>
        <dbReference type="ARBA" id="ARBA00022519"/>
    </source>
</evidence>
<evidence type="ECO:0000256" key="13">
    <source>
        <dbReference type="ARBA" id="ARBA00029511"/>
    </source>
</evidence>
<reference evidence="16 17" key="1">
    <citation type="submission" date="2016-10" db="EMBL/GenBank/DDBJ databases">
        <title>Rodentibacter gen. nov. and new species.</title>
        <authorList>
            <person name="Christensen H."/>
        </authorList>
    </citation>
    <scope>NUCLEOTIDE SEQUENCE [LARGE SCALE GENOMIC DNA]</scope>
    <source>
        <strain evidence="16 17">H1983213011</strain>
    </source>
</reference>
<evidence type="ECO:0000256" key="8">
    <source>
        <dbReference type="ARBA" id="ARBA00022741"/>
    </source>
</evidence>
<dbReference type="SUPFAM" id="SSF56112">
    <property type="entry name" value="Protein kinase-like (PK-like)"/>
    <property type="match status" value="1"/>
</dbReference>
<comment type="subcellular location">
    <subcellularLocation>
        <location evidence="1 15">Cell inner membrane</location>
        <topology evidence="1 15">Peripheral membrane protein</topology>
        <orientation evidence="1 15">Cytoplasmic side</orientation>
    </subcellularLocation>
</comment>
<gene>
    <name evidence="15" type="primary">kdkA</name>
    <name evidence="16" type="ORF">BKK51_00720</name>
</gene>
<sequence>MLEFQQDNQFFIFNFDRTFEQQSQFFNPQFWQIQQRILGSAKGRGTTYFLATQDWFGVNCALRHYYRGGLLGKFNKDRYAFSSLSQTRSFAEFHLLQQLYEAGLPVPKPIGARVQKGRLGICYQADILTEKIEHAQDLIALLQQSPLADESWQQIGGLIRRLHDLQICHTDLNAHNILVQNLGEEQKCWLLDFDKCGEKSGDFWKTENLNRLHRSFMKEKEKMNILFTEQNWAELILGYHQNVNNKDKA</sequence>
<dbReference type="HAMAP" id="MF_00521">
    <property type="entry name" value="KDO_kinase"/>
    <property type="match status" value="1"/>
</dbReference>
<dbReference type="GO" id="GO:0005524">
    <property type="term" value="F:ATP binding"/>
    <property type="evidence" value="ECO:0007669"/>
    <property type="project" value="UniProtKB-UniRule"/>
</dbReference>
<evidence type="ECO:0000256" key="10">
    <source>
        <dbReference type="ARBA" id="ARBA00022840"/>
    </source>
</evidence>
<keyword evidence="8 15" id="KW-0547">Nucleotide-binding</keyword>
<dbReference type="EC" id="2.7.1.166" evidence="4 15"/>
<keyword evidence="5 15" id="KW-1003">Cell membrane</keyword>
<dbReference type="UniPathway" id="UPA00958"/>
<evidence type="ECO:0000256" key="7">
    <source>
        <dbReference type="ARBA" id="ARBA00022679"/>
    </source>
</evidence>
<evidence type="ECO:0000256" key="5">
    <source>
        <dbReference type="ARBA" id="ARBA00022475"/>
    </source>
</evidence>